<dbReference type="PROSITE" id="PS00216">
    <property type="entry name" value="SUGAR_TRANSPORT_1"/>
    <property type="match status" value="1"/>
</dbReference>
<dbReference type="PROSITE" id="PS50850">
    <property type="entry name" value="MFS"/>
    <property type="match status" value="1"/>
</dbReference>
<evidence type="ECO:0000313" key="10">
    <source>
        <dbReference type="Proteomes" id="UP000265631"/>
    </source>
</evidence>
<feature type="transmembrane region" description="Helical" evidence="7">
    <location>
        <begin position="231"/>
        <end position="248"/>
    </location>
</feature>
<reference evidence="9 10" key="1">
    <citation type="journal article" date="2018" name="PLoS Pathog.">
        <title>Evolution of structural diversity of trichothecenes, a family of toxins produced by plant pathogenic and entomopathogenic fungi.</title>
        <authorList>
            <person name="Proctor R.H."/>
            <person name="McCormick S.P."/>
            <person name="Kim H.S."/>
            <person name="Cardoza R.E."/>
            <person name="Stanley A.M."/>
            <person name="Lindo L."/>
            <person name="Kelly A."/>
            <person name="Brown D.W."/>
            <person name="Lee T."/>
            <person name="Vaughan M.M."/>
            <person name="Alexander N.J."/>
            <person name="Busman M."/>
            <person name="Gutierrez S."/>
        </authorList>
    </citation>
    <scope>NUCLEOTIDE SEQUENCE [LARGE SCALE GENOMIC DNA]</scope>
    <source>
        <strain evidence="9 10">NRRL 13405</strain>
    </source>
</reference>
<keyword evidence="5 7" id="KW-1133">Transmembrane helix</keyword>
<comment type="caution">
    <text evidence="9">The sequence shown here is derived from an EMBL/GenBank/DDBJ whole genome shotgun (WGS) entry which is preliminary data.</text>
</comment>
<feature type="transmembrane region" description="Helical" evidence="7">
    <location>
        <begin position="317"/>
        <end position="336"/>
    </location>
</feature>
<feature type="transmembrane region" description="Helical" evidence="7">
    <location>
        <begin position="199"/>
        <end position="219"/>
    </location>
</feature>
<dbReference type="GO" id="GO:0016020">
    <property type="term" value="C:membrane"/>
    <property type="evidence" value="ECO:0007669"/>
    <property type="project" value="UniProtKB-SubCell"/>
</dbReference>
<feature type="transmembrane region" description="Helical" evidence="7">
    <location>
        <begin position="138"/>
        <end position="161"/>
    </location>
</feature>
<evidence type="ECO:0000256" key="2">
    <source>
        <dbReference type="ARBA" id="ARBA00010992"/>
    </source>
</evidence>
<evidence type="ECO:0000313" key="9">
    <source>
        <dbReference type="EMBL" id="RFN53904.1"/>
    </source>
</evidence>
<dbReference type="Pfam" id="PF00083">
    <property type="entry name" value="Sugar_tr"/>
    <property type="match status" value="1"/>
</dbReference>
<feature type="transmembrane region" description="Helical" evidence="7">
    <location>
        <begin position="106"/>
        <end position="126"/>
    </location>
</feature>
<dbReference type="PANTHER" id="PTHR48022">
    <property type="entry name" value="PLASTIDIC GLUCOSE TRANSPORTER 4"/>
    <property type="match status" value="1"/>
</dbReference>
<evidence type="ECO:0000256" key="4">
    <source>
        <dbReference type="ARBA" id="ARBA00022692"/>
    </source>
</evidence>
<evidence type="ECO:0000256" key="7">
    <source>
        <dbReference type="SAM" id="Phobius"/>
    </source>
</evidence>
<evidence type="ECO:0000256" key="5">
    <source>
        <dbReference type="ARBA" id="ARBA00022989"/>
    </source>
</evidence>
<keyword evidence="10" id="KW-1185">Reference proteome</keyword>
<evidence type="ECO:0000256" key="3">
    <source>
        <dbReference type="ARBA" id="ARBA00022448"/>
    </source>
</evidence>
<dbReference type="InterPro" id="IPR050360">
    <property type="entry name" value="MFS_Sugar_Transporters"/>
</dbReference>
<name>A0A395N1A0_9HYPO</name>
<dbReference type="InterPro" id="IPR020846">
    <property type="entry name" value="MFS_dom"/>
</dbReference>
<sequence length="552" mass="61680">MGTNENGEYDEVRVHDLCTKESWWNVPHLVRLNLMLAVPFMSAYIGGYDGSVLNGMQTLDHWKAGKFTESSILILPVQYFTKPVIKYYRPNLTLFRTLEFDYPSGGILGLLVNIQTIGGVIALPIAPWMADKYGRRHPIFLGSCIIIGAAILQGCATNMAMFLAGRLFIGLGGMFISCAAPPLLGELAYPTHRPIITGIYNTTWYTGAIVAAWATYGTFHMNSNWSWRIPSFLQALVSIFQVVFIYFLPESPRWLVANGRSAEATKVLSKHHSGTDEPTELVRLQIAEITSAIEFERSVESVSYLQFFKTKGNRHRLLVVASLGFIIQWCGNQLIAPYLALVLSDIGITDGETQNLINGSLQIYNFIIACSSATLIDRIGRRPLLLTSTIGMLSTFTVWTILAARNQMENGSHKGFGIGIVVLIFVFFTFYNIAMSPLPIAYLLEVLPYTLRSKGLSIFNLAQICSGLFNGFVNPVGLKALRWKYYIVFVVAQLLWLSIIYFSYPETRGLALEEVAQVFDGRQVLDRTLDIKAEGIPEFDHKSRVTSDDKQL</sequence>
<dbReference type="AlphaFoldDB" id="A0A395N1A0"/>
<feature type="transmembrane region" description="Helical" evidence="7">
    <location>
        <begin position="167"/>
        <end position="187"/>
    </location>
</feature>
<feature type="transmembrane region" description="Helical" evidence="7">
    <location>
        <begin position="416"/>
        <end position="444"/>
    </location>
</feature>
<comment type="subcellular location">
    <subcellularLocation>
        <location evidence="1">Membrane</location>
        <topology evidence="1">Multi-pass membrane protein</topology>
    </subcellularLocation>
</comment>
<dbReference type="PANTHER" id="PTHR48022:SF24">
    <property type="entry name" value="HEXOSE TRANSPORTER PROTEIN (AFU_ORTHOLOGUE AFUA_8G04480)"/>
    <property type="match status" value="1"/>
</dbReference>
<feature type="transmembrane region" description="Helical" evidence="7">
    <location>
        <begin position="485"/>
        <end position="504"/>
    </location>
</feature>
<dbReference type="Proteomes" id="UP000265631">
    <property type="component" value="Unassembled WGS sequence"/>
</dbReference>
<dbReference type="Gene3D" id="1.20.1250.20">
    <property type="entry name" value="MFS general substrate transporter like domains"/>
    <property type="match status" value="1"/>
</dbReference>
<proteinExistence type="inferred from homology"/>
<dbReference type="FunFam" id="1.20.1250.20:FF:000134">
    <property type="entry name" value="MFS sugar transporter protein"/>
    <property type="match status" value="1"/>
</dbReference>
<keyword evidence="4 7" id="KW-0812">Transmembrane</keyword>
<protein>
    <submittedName>
        <fullName evidence="9">General substrate transporter</fullName>
    </submittedName>
</protein>
<evidence type="ECO:0000259" key="8">
    <source>
        <dbReference type="PROSITE" id="PS50850"/>
    </source>
</evidence>
<keyword evidence="3" id="KW-0813">Transport</keyword>
<feature type="domain" description="Major facilitator superfamily (MFS) profile" evidence="8">
    <location>
        <begin position="35"/>
        <end position="508"/>
    </location>
</feature>
<dbReference type="GO" id="GO:0005351">
    <property type="term" value="F:carbohydrate:proton symporter activity"/>
    <property type="evidence" value="ECO:0007669"/>
    <property type="project" value="TreeGrafter"/>
</dbReference>
<dbReference type="InterPro" id="IPR003663">
    <property type="entry name" value="Sugar/inositol_transpt"/>
</dbReference>
<dbReference type="InterPro" id="IPR036259">
    <property type="entry name" value="MFS_trans_sf"/>
</dbReference>
<dbReference type="PRINTS" id="PR00171">
    <property type="entry name" value="SUGRTRNSPORT"/>
</dbReference>
<comment type="similarity">
    <text evidence="2">Belongs to the major facilitator superfamily. Sugar transporter (TC 2.A.1.1) family.</text>
</comment>
<dbReference type="InterPro" id="IPR005829">
    <property type="entry name" value="Sugar_transporter_CS"/>
</dbReference>
<accession>A0A395N1A0</accession>
<dbReference type="InterPro" id="IPR005828">
    <property type="entry name" value="MFS_sugar_transport-like"/>
</dbReference>
<evidence type="ECO:0000256" key="1">
    <source>
        <dbReference type="ARBA" id="ARBA00004141"/>
    </source>
</evidence>
<feature type="transmembrane region" description="Helical" evidence="7">
    <location>
        <begin position="383"/>
        <end position="404"/>
    </location>
</feature>
<evidence type="ECO:0000256" key="6">
    <source>
        <dbReference type="ARBA" id="ARBA00023136"/>
    </source>
</evidence>
<dbReference type="EMBL" id="PXXK01000035">
    <property type="protein sequence ID" value="RFN53904.1"/>
    <property type="molecule type" value="Genomic_DNA"/>
</dbReference>
<feature type="transmembrane region" description="Helical" evidence="7">
    <location>
        <begin position="456"/>
        <end position="473"/>
    </location>
</feature>
<organism evidence="9 10">
    <name type="scientific">Fusarium flagelliforme</name>
    <dbReference type="NCBI Taxonomy" id="2675880"/>
    <lineage>
        <taxon>Eukaryota</taxon>
        <taxon>Fungi</taxon>
        <taxon>Dikarya</taxon>
        <taxon>Ascomycota</taxon>
        <taxon>Pezizomycotina</taxon>
        <taxon>Sordariomycetes</taxon>
        <taxon>Hypocreomycetidae</taxon>
        <taxon>Hypocreales</taxon>
        <taxon>Nectriaceae</taxon>
        <taxon>Fusarium</taxon>
        <taxon>Fusarium incarnatum-equiseti species complex</taxon>
    </lineage>
</organism>
<dbReference type="SUPFAM" id="SSF103473">
    <property type="entry name" value="MFS general substrate transporter"/>
    <property type="match status" value="1"/>
</dbReference>
<feature type="transmembrane region" description="Helical" evidence="7">
    <location>
        <begin position="29"/>
        <end position="47"/>
    </location>
</feature>
<keyword evidence="6 7" id="KW-0472">Membrane</keyword>
<gene>
    <name evidence="9" type="ORF">FIE12Z_1818</name>
</gene>